<organism evidence="2 3">
    <name type="scientific">Micrococcoides hystricis</name>
    <dbReference type="NCBI Taxonomy" id="1572761"/>
    <lineage>
        <taxon>Bacteria</taxon>
        <taxon>Bacillati</taxon>
        <taxon>Actinomycetota</taxon>
        <taxon>Actinomycetes</taxon>
        <taxon>Micrococcales</taxon>
        <taxon>Micrococcaceae</taxon>
        <taxon>Micrococcoides</taxon>
    </lineage>
</organism>
<feature type="transmembrane region" description="Helical" evidence="1">
    <location>
        <begin position="103"/>
        <end position="127"/>
    </location>
</feature>
<feature type="transmembrane region" description="Helical" evidence="1">
    <location>
        <begin position="310"/>
        <end position="328"/>
    </location>
</feature>
<reference evidence="2 3" key="1">
    <citation type="submission" date="2024-09" db="EMBL/GenBank/DDBJ databases">
        <authorList>
            <person name="Sun Q."/>
            <person name="Mori K."/>
        </authorList>
    </citation>
    <scope>NUCLEOTIDE SEQUENCE [LARGE SCALE GENOMIC DNA]</scope>
    <source>
        <strain evidence="2 3">NCAIM B.02604</strain>
    </source>
</reference>
<evidence type="ECO:0000256" key="1">
    <source>
        <dbReference type="SAM" id="Phobius"/>
    </source>
</evidence>
<evidence type="ECO:0000313" key="2">
    <source>
        <dbReference type="EMBL" id="MFC0582906.1"/>
    </source>
</evidence>
<dbReference type="Proteomes" id="UP001589862">
    <property type="component" value="Unassembled WGS sequence"/>
</dbReference>
<dbReference type="EMBL" id="JBHLUB010000032">
    <property type="protein sequence ID" value="MFC0582906.1"/>
    <property type="molecule type" value="Genomic_DNA"/>
</dbReference>
<name>A0ABV6PE17_9MICC</name>
<feature type="transmembrane region" description="Helical" evidence="1">
    <location>
        <begin position="147"/>
        <end position="169"/>
    </location>
</feature>
<feature type="transmembrane region" description="Helical" evidence="1">
    <location>
        <begin position="37"/>
        <end position="63"/>
    </location>
</feature>
<dbReference type="PANTHER" id="PTHR30569:SF0">
    <property type="entry name" value="CYTOSINE PERMEASE"/>
    <property type="match status" value="1"/>
</dbReference>
<keyword evidence="1" id="KW-0472">Membrane</keyword>
<evidence type="ECO:0000313" key="3">
    <source>
        <dbReference type="Proteomes" id="UP001589862"/>
    </source>
</evidence>
<keyword evidence="3" id="KW-1185">Reference proteome</keyword>
<gene>
    <name evidence="2" type="ORF">ACFFFR_11055</name>
</gene>
<sequence length="486" mass="51346">MSSLETKKVGSIDSSLAAAAEDHSLVSVPQEDRKSGFVLAISPLSVATALVIFGLTGFSVFLAGFKVGLLAGVIVGTVGFLVSRGVGMLAFKTGMSSTLNSRFFGLGFKGSSIASAIVAFLILGFLAVESALLYEGTILMMNLEDTWPTRIIIYGLMTAAWILLAIFGLKFTIRTSGIMIVATLLIALYLLYQIYFVQGASVQDVVNFEGVVPGGTWPRLEAALGVVGALGGSIALNSSDFARYCRTKKDVTILAVAGPIMMNVIMTVLGSLIVIGGMPAVGEYLMARNSGLSPQEASEMASGYIMDNTGAFFVIFAGWLGFLTIYAAQAKAQAINAYIGSLSLVNLLEVLFRWKPGRAWMVVAGNGIALLMIILGIAGNFSQYLAYLGCLTFSLAGIMIADYYIVRKRQFDGVHETVENWNMAGIATLVIAAAIGATLMVTGIVPLGFYISLVLSLILYPVLRKAMPKGTGTSFAGAEDVAHEAV</sequence>
<dbReference type="PANTHER" id="PTHR30569">
    <property type="entry name" value="CYTOSINE TRANSPORTER CODB"/>
    <property type="match status" value="1"/>
</dbReference>
<dbReference type="RefSeq" id="WP_377460438.1">
    <property type="nucleotide sequence ID" value="NZ_JBHLUB010000032.1"/>
</dbReference>
<dbReference type="Gene3D" id="1.10.4160.10">
    <property type="entry name" value="Hydantoin permease"/>
    <property type="match status" value="1"/>
</dbReference>
<proteinExistence type="predicted"/>
<feature type="transmembrane region" description="Helical" evidence="1">
    <location>
        <begin position="426"/>
        <end position="459"/>
    </location>
</feature>
<feature type="transmembrane region" description="Helical" evidence="1">
    <location>
        <begin position="69"/>
        <end position="91"/>
    </location>
</feature>
<keyword evidence="1" id="KW-0812">Transmembrane</keyword>
<feature type="transmembrane region" description="Helical" evidence="1">
    <location>
        <begin position="385"/>
        <end position="406"/>
    </location>
</feature>
<feature type="transmembrane region" description="Helical" evidence="1">
    <location>
        <begin position="176"/>
        <end position="197"/>
    </location>
</feature>
<keyword evidence="1" id="KW-1133">Transmembrane helix</keyword>
<protein>
    <submittedName>
        <fullName evidence="2">Purine-cytosine permease family protein</fullName>
    </submittedName>
</protein>
<feature type="transmembrane region" description="Helical" evidence="1">
    <location>
        <begin position="217"/>
        <end position="239"/>
    </location>
</feature>
<accession>A0ABV6PE17</accession>
<feature type="transmembrane region" description="Helical" evidence="1">
    <location>
        <begin position="360"/>
        <end position="378"/>
    </location>
</feature>
<comment type="caution">
    <text evidence="2">The sequence shown here is derived from an EMBL/GenBank/DDBJ whole genome shotgun (WGS) entry which is preliminary data.</text>
</comment>
<feature type="transmembrane region" description="Helical" evidence="1">
    <location>
        <begin position="251"/>
        <end position="275"/>
    </location>
</feature>
<dbReference type="InterPro" id="IPR030191">
    <property type="entry name" value="CodB"/>
</dbReference>